<organism evidence="2 3">
    <name type="scientific">Phytophthora infestans</name>
    <name type="common">Potato late blight agent</name>
    <name type="synonym">Botrytis infestans</name>
    <dbReference type="NCBI Taxonomy" id="4787"/>
    <lineage>
        <taxon>Eukaryota</taxon>
        <taxon>Sar</taxon>
        <taxon>Stramenopiles</taxon>
        <taxon>Oomycota</taxon>
        <taxon>Peronosporomycetes</taxon>
        <taxon>Peronosporales</taxon>
        <taxon>Peronosporaceae</taxon>
        <taxon>Phytophthora</taxon>
    </lineage>
</organism>
<sequence length="211" mass="21146">MKTSFASLVIALVYFLSFVAADHLSNMVMTSSPDDQTKVTTSGLGADLGVVTNTIDAKSNNIVVSNSKISLSKDDRVQLAQTIKEMMANSPDAGPAGEMSVEDLFGFLSRVATVATTPGVLSNAAGIISAARSGNTAALAGHVTGLLGAAIPAALPAPALAPAPVSPPVSPMLPPTMPVAAPVVTRAAPVVPIAPIYATTARVAALPSMSA</sequence>
<dbReference type="EMBL" id="WSZM01000237">
    <property type="protein sequence ID" value="KAF4037486.1"/>
    <property type="molecule type" value="Genomic_DNA"/>
</dbReference>
<feature type="chain" id="PRO_5032302367" description="Secreted RxLR effector peptide protein" evidence="1">
    <location>
        <begin position="22"/>
        <end position="211"/>
    </location>
</feature>
<reference evidence="2" key="1">
    <citation type="submission" date="2020-04" db="EMBL/GenBank/DDBJ databases">
        <title>Hybrid Assembly of Korean Phytophthora infestans isolates.</title>
        <authorList>
            <person name="Prokchorchik M."/>
            <person name="Lee Y."/>
            <person name="Seo J."/>
            <person name="Cho J.-H."/>
            <person name="Park Y.-E."/>
            <person name="Jang D.-C."/>
            <person name="Im J.-S."/>
            <person name="Choi J.-G."/>
            <person name="Park H.-J."/>
            <person name="Lee G.-B."/>
            <person name="Lee Y.-G."/>
            <person name="Hong S.-Y."/>
            <person name="Cho K."/>
            <person name="Sohn K.H."/>
        </authorList>
    </citation>
    <scope>NUCLEOTIDE SEQUENCE</scope>
    <source>
        <strain evidence="2">KR_1_A1</strain>
    </source>
</reference>
<accession>A0A833S914</accession>
<evidence type="ECO:0000313" key="3">
    <source>
        <dbReference type="Proteomes" id="UP000602510"/>
    </source>
</evidence>
<keyword evidence="1" id="KW-0732">Signal</keyword>
<proteinExistence type="predicted"/>
<protein>
    <recommendedName>
        <fullName evidence="4">Secreted RxLR effector peptide protein</fullName>
    </recommendedName>
</protein>
<evidence type="ECO:0000313" key="2">
    <source>
        <dbReference type="EMBL" id="KAF4037486.1"/>
    </source>
</evidence>
<dbReference type="Proteomes" id="UP000602510">
    <property type="component" value="Unassembled WGS sequence"/>
</dbReference>
<name>A0A833S914_PHYIN</name>
<evidence type="ECO:0000256" key="1">
    <source>
        <dbReference type="SAM" id="SignalP"/>
    </source>
</evidence>
<comment type="caution">
    <text evidence="2">The sequence shown here is derived from an EMBL/GenBank/DDBJ whole genome shotgun (WGS) entry which is preliminary data.</text>
</comment>
<feature type="signal peptide" evidence="1">
    <location>
        <begin position="1"/>
        <end position="21"/>
    </location>
</feature>
<dbReference type="AlphaFoldDB" id="A0A833S914"/>
<evidence type="ECO:0008006" key="4">
    <source>
        <dbReference type="Google" id="ProtNLM"/>
    </source>
</evidence>
<gene>
    <name evidence="2" type="ORF">GN244_ATG10220</name>
</gene>
<keyword evidence="3" id="KW-1185">Reference proteome</keyword>